<keyword evidence="11" id="KW-0511">Multifunctional enzyme</keyword>
<comment type="catalytic activity">
    <reaction evidence="12">
        <text>5-amino-6-(5-phospho-D-ribitylamino)uracil + NADP(+) = 5-amino-6-(5-phospho-D-ribosylamino)uracil + NADPH + H(+)</text>
        <dbReference type="Rhea" id="RHEA:17845"/>
        <dbReference type="ChEBI" id="CHEBI:15378"/>
        <dbReference type="ChEBI" id="CHEBI:57783"/>
        <dbReference type="ChEBI" id="CHEBI:58349"/>
        <dbReference type="ChEBI" id="CHEBI:58421"/>
        <dbReference type="ChEBI" id="CHEBI:58453"/>
        <dbReference type="EC" id="1.1.1.193"/>
    </reaction>
</comment>
<dbReference type="InterPro" id="IPR002125">
    <property type="entry name" value="CMP_dCMP_dom"/>
</dbReference>
<dbReference type="InterPro" id="IPR004794">
    <property type="entry name" value="Eubact_RibD"/>
</dbReference>
<dbReference type="Gene3D" id="3.40.430.10">
    <property type="entry name" value="Dihydrofolate Reductase, subunit A"/>
    <property type="match status" value="1"/>
</dbReference>
<dbReference type="PIRSF" id="PIRSF006769">
    <property type="entry name" value="RibD"/>
    <property type="match status" value="1"/>
</dbReference>
<dbReference type="InterPro" id="IPR011549">
    <property type="entry name" value="RibD_C"/>
</dbReference>
<evidence type="ECO:0000256" key="7">
    <source>
        <dbReference type="ARBA" id="ARBA00022723"/>
    </source>
</evidence>
<keyword evidence="7 12" id="KW-0479">Metal-binding</keyword>
<keyword evidence="10 12" id="KW-0560">Oxidoreductase</keyword>
<evidence type="ECO:0000256" key="12">
    <source>
        <dbReference type="PIRNR" id="PIRNR006769"/>
    </source>
</evidence>
<evidence type="ECO:0000313" key="15">
    <source>
        <dbReference type="Proteomes" id="UP000185622"/>
    </source>
</evidence>
<evidence type="ECO:0000313" key="14">
    <source>
        <dbReference type="EMBL" id="AQS49084.1"/>
    </source>
</evidence>
<comment type="similarity">
    <text evidence="5 12">In the C-terminal section; belongs to the HTP reductase family.</text>
</comment>
<dbReference type="Pfam" id="PF01872">
    <property type="entry name" value="RibD_C"/>
    <property type="match status" value="1"/>
</dbReference>
<protein>
    <recommendedName>
        <fullName evidence="12">Riboflavin biosynthesis protein RibD</fullName>
    </recommendedName>
    <domain>
        <recommendedName>
            <fullName evidence="12">Diaminohydroxyphosphoribosylaminopyrimidine deaminase</fullName>
            <shortName evidence="12">DRAP deaminase</shortName>
            <ecNumber evidence="12">3.5.4.26</ecNumber>
        </recommendedName>
        <alternativeName>
            <fullName evidence="12">Riboflavin-specific deaminase</fullName>
        </alternativeName>
    </domain>
    <domain>
        <recommendedName>
            <fullName evidence="12">5-amino-6-(5-phosphoribosylamino)uracil reductase</fullName>
            <ecNumber evidence="12">1.1.1.193</ecNumber>
        </recommendedName>
        <alternativeName>
            <fullName evidence="12">HTP reductase</fullName>
        </alternativeName>
    </domain>
</protein>
<keyword evidence="9 12" id="KW-0521">NADP</keyword>
<comment type="cofactor">
    <cofactor evidence="12">
        <name>Zn(2+)</name>
        <dbReference type="ChEBI" id="CHEBI:29105"/>
    </cofactor>
    <text evidence="12">Binds 1 zinc ion.</text>
</comment>
<dbReference type="CDD" id="cd01284">
    <property type="entry name" value="Riboflavin_deaminase-reductase"/>
    <property type="match status" value="1"/>
</dbReference>
<evidence type="ECO:0000256" key="3">
    <source>
        <dbReference type="ARBA" id="ARBA00004910"/>
    </source>
</evidence>
<dbReference type="InterPro" id="IPR016193">
    <property type="entry name" value="Cytidine_deaminase-like"/>
</dbReference>
<evidence type="ECO:0000256" key="4">
    <source>
        <dbReference type="ARBA" id="ARBA00005259"/>
    </source>
</evidence>
<keyword evidence="6 12" id="KW-0686">Riboflavin biosynthesis</keyword>
<reference evidence="14 15" key="1">
    <citation type="submission" date="2017-01" db="EMBL/GenBank/DDBJ databases">
        <title>The complete genome sequence of a sulfur-oxidizing marine bacterium Thioclava sp. 25B10_4T.</title>
        <authorList>
            <person name="Liu Y."/>
            <person name="Lai Q."/>
            <person name="Shao Z."/>
        </authorList>
    </citation>
    <scope>NUCLEOTIDE SEQUENCE [LARGE SCALE GENOMIC DNA]</scope>
    <source>
        <strain evidence="14 15">25B10_4</strain>
    </source>
</reference>
<dbReference type="NCBIfam" id="TIGR00326">
    <property type="entry name" value="eubact_ribD"/>
    <property type="match status" value="1"/>
</dbReference>
<dbReference type="Gene3D" id="3.40.140.10">
    <property type="entry name" value="Cytidine Deaminase, domain 2"/>
    <property type="match status" value="1"/>
</dbReference>
<comment type="pathway">
    <text evidence="3 12">Cofactor biosynthesis; riboflavin biosynthesis; 5-amino-6-(D-ribitylamino)uracil from GTP: step 3/4.</text>
</comment>
<dbReference type="EMBL" id="CP019437">
    <property type="protein sequence ID" value="AQS49084.1"/>
    <property type="molecule type" value="Genomic_DNA"/>
</dbReference>
<evidence type="ECO:0000256" key="11">
    <source>
        <dbReference type="ARBA" id="ARBA00023268"/>
    </source>
</evidence>
<sequence length="367" mass="38814">MTQNDRRFMSMALTLARRGLGNVWPNPAVGCVIVKDGRVIGRGWTQPGGRPHAEVRALAQAGEAARGATAYVTLEPCAHYGKTPPCALALSEAGVARVVSAMEDPDPRVSGGGHTMLRDAGVAVETGLMEAEARELQAGFLSRVTRARPWLALKLASSFDGRIATSTGESQWITGPESRALVHAMRAEFDAVMVGGGTARADDPLLTVRSFTPLRQPLRIVVSARLNLPRDRLAGSLDAAPLWLIHGGAAPKEAKAFWRDAGAELIEVAETVGGGLDPLALMEALAGFGLTRVFCEGGGKFAASLINAELVDELIGFTAGMVLGADGRAGVGDMGVSELACAPRYRLVESRPIGDDLLHRWRRQTHA</sequence>
<evidence type="ECO:0000256" key="10">
    <source>
        <dbReference type="ARBA" id="ARBA00023002"/>
    </source>
</evidence>
<evidence type="ECO:0000256" key="8">
    <source>
        <dbReference type="ARBA" id="ARBA00022833"/>
    </source>
</evidence>
<dbReference type="InterPro" id="IPR050765">
    <property type="entry name" value="Riboflavin_Biosynth_HTPR"/>
</dbReference>
<comment type="pathway">
    <text evidence="2 12">Cofactor biosynthesis; riboflavin biosynthesis; 5-amino-6-(D-ribitylamino)uracil from GTP: step 2/4.</text>
</comment>
<dbReference type="PROSITE" id="PS51747">
    <property type="entry name" value="CYT_DCMP_DEAMINASES_2"/>
    <property type="match status" value="1"/>
</dbReference>
<dbReference type="InterPro" id="IPR016192">
    <property type="entry name" value="APOBEC/CMP_deaminase_Zn-bd"/>
</dbReference>
<proteinExistence type="inferred from homology"/>
<organism evidence="14 15">
    <name type="scientific">Thioclava nitratireducens</name>
    <dbReference type="NCBI Taxonomy" id="1915078"/>
    <lineage>
        <taxon>Bacteria</taxon>
        <taxon>Pseudomonadati</taxon>
        <taxon>Pseudomonadota</taxon>
        <taxon>Alphaproteobacteria</taxon>
        <taxon>Rhodobacterales</taxon>
        <taxon>Paracoccaceae</taxon>
        <taxon>Thioclava</taxon>
    </lineage>
</organism>
<dbReference type="InterPro" id="IPR002734">
    <property type="entry name" value="RibDG_C"/>
</dbReference>
<comment type="function">
    <text evidence="1 12">Converts 2,5-diamino-6-(ribosylamino)-4(3h)-pyrimidinone 5'-phosphate into 5-amino-6-(ribosylamino)-2,4(1h,3h)-pyrimidinedione 5'-phosphate.</text>
</comment>
<dbReference type="PROSITE" id="PS00903">
    <property type="entry name" value="CYT_DCMP_DEAMINASES_1"/>
    <property type="match status" value="1"/>
</dbReference>
<comment type="catalytic activity">
    <reaction evidence="12">
        <text>2,5-diamino-6-hydroxy-4-(5-phosphoribosylamino)-pyrimidine + H2O + H(+) = 5-amino-6-(5-phospho-D-ribosylamino)uracil + NH4(+)</text>
        <dbReference type="Rhea" id="RHEA:21868"/>
        <dbReference type="ChEBI" id="CHEBI:15377"/>
        <dbReference type="ChEBI" id="CHEBI:15378"/>
        <dbReference type="ChEBI" id="CHEBI:28938"/>
        <dbReference type="ChEBI" id="CHEBI:58453"/>
        <dbReference type="ChEBI" id="CHEBI:58614"/>
        <dbReference type="EC" id="3.5.4.26"/>
    </reaction>
</comment>
<evidence type="ECO:0000256" key="2">
    <source>
        <dbReference type="ARBA" id="ARBA00004882"/>
    </source>
</evidence>
<dbReference type="SUPFAM" id="SSF53927">
    <property type="entry name" value="Cytidine deaminase-like"/>
    <property type="match status" value="1"/>
</dbReference>
<dbReference type="SUPFAM" id="SSF53597">
    <property type="entry name" value="Dihydrofolate reductase-like"/>
    <property type="match status" value="1"/>
</dbReference>
<feature type="domain" description="CMP/dCMP-type deaminase" evidence="13">
    <location>
        <begin position="3"/>
        <end position="124"/>
    </location>
</feature>
<keyword evidence="12" id="KW-0378">Hydrolase</keyword>
<dbReference type="Proteomes" id="UP000185622">
    <property type="component" value="Chromosome"/>
</dbReference>
<gene>
    <name evidence="14" type="ORF">BMG03_15795</name>
</gene>
<evidence type="ECO:0000256" key="6">
    <source>
        <dbReference type="ARBA" id="ARBA00022619"/>
    </source>
</evidence>
<dbReference type="NCBIfam" id="TIGR00227">
    <property type="entry name" value="ribD_Cterm"/>
    <property type="match status" value="1"/>
</dbReference>
<evidence type="ECO:0000256" key="5">
    <source>
        <dbReference type="ARBA" id="ARBA00007417"/>
    </source>
</evidence>
<accession>A0ABM6IJU3</accession>
<dbReference type="PANTHER" id="PTHR38011">
    <property type="entry name" value="DIHYDROFOLATE REDUCTASE FAMILY PROTEIN (AFU_ORTHOLOGUE AFUA_8G06820)"/>
    <property type="match status" value="1"/>
</dbReference>
<dbReference type="EC" id="1.1.1.193" evidence="12"/>
<dbReference type="Pfam" id="PF00383">
    <property type="entry name" value="dCMP_cyt_deam_1"/>
    <property type="match status" value="1"/>
</dbReference>
<keyword evidence="8 12" id="KW-0862">Zinc</keyword>
<name>A0ABM6IJU3_9RHOB</name>
<evidence type="ECO:0000256" key="1">
    <source>
        <dbReference type="ARBA" id="ARBA00002151"/>
    </source>
</evidence>
<dbReference type="InterPro" id="IPR024072">
    <property type="entry name" value="DHFR-like_dom_sf"/>
</dbReference>
<keyword evidence="15" id="KW-1185">Reference proteome</keyword>
<dbReference type="EC" id="3.5.4.26" evidence="12"/>
<evidence type="ECO:0000259" key="13">
    <source>
        <dbReference type="PROSITE" id="PS51747"/>
    </source>
</evidence>
<evidence type="ECO:0000256" key="9">
    <source>
        <dbReference type="ARBA" id="ARBA00022857"/>
    </source>
</evidence>
<dbReference type="RefSeq" id="WP_075774215.1">
    <property type="nucleotide sequence ID" value="NZ_CP019437.1"/>
</dbReference>
<dbReference type="PANTHER" id="PTHR38011:SF7">
    <property type="entry name" value="2,5-DIAMINO-6-RIBOSYLAMINO-4(3H)-PYRIMIDINONE 5'-PHOSPHATE REDUCTASE"/>
    <property type="match status" value="1"/>
</dbReference>
<comment type="similarity">
    <text evidence="4 12">In the N-terminal section; belongs to the cytidine and deoxycytidylate deaminase family.</text>
</comment>